<keyword evidence="1" id="KW-0472">Membrane</keyword>
<evidence type="ECO:0000313" key="2">
    <source>
        <dbReference type="EMBL" id="QGS08639.1"/>
    </source>
</evidence>
<dbReference type="AlphaFoldDB" id="A0AAP9KSN2"/>
<sequence>MKKYEFTATTAKSDIIIGLIFPMVIMIPILAIQLAVFYLKLNNFVKAYPIFLFLLVLVFFGGGFLLIRKIQERLVKDYIVELYGKNIRILENEEEIISGVVSFCEIKSKEYNVGGRVLSVNIYTDTDEIKFRIRCKEYKKITGVSTRNPFGTSELSDLETLLSLGRKIQNITEE</sequence>
<reference evidence="2 3" key="1">
    <citation type="submission" date="2019-11" db="EMBL/GenBank/DDBJ databases">
        <title>FDA dAtabase for Regulatory Grade micrObial Sequences (FDA-ARGOS): Supporting development and validation of Infectious Disease Dx tests.</title>
        <authorList>
            <person name="Turner S."/>
            <person name="Byrd R."/>
            <person name="Tallon L."/>
            <person name="Sadzewicz L."/>
            <person name="Vavikolanu K."/>
            <person name="Mehta A."/>
            <person name="Aluvathingal J."/>
            <person name="Nadendla S."/>
            <person name="Myers T."/>
            <person name="Yan Y."/>
            <person name="Sichtig H."/>
        </authorList>
    </citation>
    <scope>NUCLEOTIDE SEQUENCE [LARGE SCALE GENOMIC DNA]</scope>
    <source>
        <strain evidence="2 3">FDAARGOS_741</strain>
    </source>
</reference>
<proteinExistence type="predicted"/>
<keyword evidence="1" id="KW-0812">Transmembrane</keyword>
<dbReference type="EMBL" id="CP046314">
    <property type="protein sequence ID" value="QGS08639.1"/>
    <property type="molecule type" value="Genomic_DNA"/>
</dbReference>
<accession>A0AAP9KSN2</accession>
<dbReference type="RefSeq" id="WP_004633808.1">
    <property type="nucleotide sequence ID" value="NZ_CP046314.1"/>
</dbReference>
<name>A0AAP9KSN2_9BACL</name>
<keyword evidence="3" id="KW-1185">Reference proteome</keyword>
<evidence type="ECO:0000313" key="3">
    <source>
        <dbReference type="Proteomes" id="UP000425411"/>
    </source>
</evidence>
<evidence type="ECO:0000256" key="1">
    <source>
        <dbReference type="SAM" id="Phobius"/>
    </source>
</evidence>
<feature type="transmembrane region" description="Helical" evidence="1">
    <location>
        <begin position="15"/>
        <end position="41"/>
    </location>
</feature>
<dbReference type="Proteomes" id="UP000425411">
    <property type="component" value="Chromosome"/>
</dbReference>
<keyword evidence="1" id="KW-1133">Transmembrane helix</keyword>
<gene>
    <name evidence="2" type="ORF">FOC49_01455</name>
</gene>
<organism evidence="2 3">
    <name type="scientific">Gemella morbillorum</name>
    <dbReference type="NCBI Taxonomy" id="29391"/>
    <lineage>
        <taxon>Bacteria</taxon>
        <taxon>Bacillati</taxon>
        <taxon>Bacillota</taxon>
        <taxon>Bacilli</taxon>
        <taxon>Bacillales</taxon>
        <taxon>Gemellaceae</taxon>
        <taxon>Gemella</taxon>
    </lineage>
</organism>
<protein>
    <submittedName>
        <fullName evidence="2">Uncharacterized protein</fullName>
    </submittedName>
</protein>
<feature type="transmembrane region" description="Helical" evidence="1">
    <location>
        <begin position="47"/>
        <end position="67"/>
    </location>
</feature>